<dbReference type="OrthoDB" id="7834326at2"/>
<dbReference type="Proteomes" id="UP000298179">
    <property type="component" value="Unassembled WGS sequence"/>
</dbReference>
<dbReference type="InterPro" id="IPR006498">
    <property type="entry name" value="Tail_tube"/>
</dbReference>
<reference evidence="1 2" key="1">
    <citation type="submission" date="2019-03" db="EMBL/GenBank/DDBJ databases">
        <title>Jiella endophytica sp. nov., a novel endophytic bacterium isolated from root of Ficus microcarpa Linn. f.</title>
        <authorList>
            <person name="Tuo L."/>
        </authorList>
    </citation>
    <scope>NUCLEOTIDE SEQUENCE [LARGE SCALE GENOMIC DNA]</scope>
    <source>
        <strain evidence="1 2">CBS5Q-3</strain>
    </source>
</reference>
<protein>
    <submittedName>
        <fullName evidence="1">Phage tail protein</fullName>
    </submittedName>
</protein>
<dbReference type="EMBL" id="SOZD01000005">
    <property type="protein sequence ID" value="TFF20827.1"/>
    <property type="molecule type" value="Genomic_DNA"/>
</dbReference>
<accession>A0A4Y8RGX0</accession>
<evidence type="ECO:0000313" key="1">
    <source>
        <dbReference type="EMBL" id="TFF20827.1"/>
    </source>
</evidence>
<gene>
    <name evidence="1" type="ORF">E3C22_18235</name>
</gene>
<organism evidence="1 2">
    <name type="scientific">Jiella endophytica</name>
    <dbReference type="NCBI Taxonomy" id="2558362"/>
    <lineage>
        <taxon>Bacteria</taxon>
        <taxon>Pseudomonadati</taxon>
        <taxon>Pseudomonadota</taxon>
        <taxon>Alphaproteobacteria</taxon>
        <taxon>Hyphomicrobiales</taxon>
        <taxon>Aurantimonadaceae</taxon>
        <taxon>Jiella</taxon>
    </lineage>
</organism>
<keyword evidence="2" id="KW-1185">Reference proteome</keyword>
<comment type="caution">
    <text evidence="1">The sequence shown here is derived from an EMBL/GenBank/DDBJ whole genome shotgun (WGS) entry which is preliminary data.</text>
</comment>
<dbReference type="RefSeq" id="WP_134763302.1">
    <property type="nucleotide sequence ID" value="NZ_SOZD01000005.1"/>
</dbReference>
<name>A0A4Y8RGX0_9HYPH</name>
<dbReference type="AlphaFoldDB" id="A0A4Y8RGX0"/>
<evidence type="ECO:0000313" key="2">
    <source>
        <dbReference type="Proteomes" id="UP000298179"/>
    </source>
</evidence>
<proteinExistence type="predicted"/>
<dbReference type="Pfam" id="PF04985">
    <property type="entry name" value="Phage_tube"/>
    <property type="match status" value="1"/>
</dbReference>
<sequence>MASRKPAFIMKNCSLSIEGDVRIGQCKQITIPVLERKMEEFRNNGMIKPREVTMGYEVTRTTFTETAFDPDVISLFGLINGHNRNIVAYGYLESEDGREHGAQYEMVADFIKQDFGDWEAGEQAEAEYELTVHSGRLVVDGRELYAYDDLDVTIGGVRQQPFKATALRYV</sequence>